<dbReference type="InterPro" id="IPR034666">
    <property type="entry name" value="ARPC2/4"/>
</dbReference>
<evidence type="ECO:0000256" key="4">
    <source>
        <dbReference type="ARBA" id="ARBA00023203"/>
    </source>
</evidence>
<keyword evidence="4" id="KW-0009">Actin-binding</keyword>
<dbReference type="VEuPathDB" id="TriTrypDB:TcIL3000_0_29410"/>
<evidence type="ECO:0000313" key="7">
    <source>
        <dbReference type="Proteomes" id="UP000000702"/>
    </source>
</evidence>
<dbReference type="OMA" id="EAYLGEF"/>
<dbReference type="SUPFAM" id="SSF69645">
    <property type="entry name" value="Arp2/3 complex subunits"/>
    <property type="match status" value="1"/>
</dbReference>
<dbReference type="EMBL" id="CAEQ01000542">
    <property type="protein sequence ID" value="CCD12020.1"/>
    <property type="molecule type" value="Genomic_DNA"/>
</dbReference>
<keyword evidence="5" id="KW-0206">Cytoskeleton</keyword>
<comment type="similarity">
    <text evidence="2">Belongs to the ARPC4 family.</text>
</comment>
<dbReference type="Pfam" id="PF05856">
    <property type="entry name" value="ARPC4"/>
    <property type="match status" value="1"/>
</dbReference>
<reference evidence="6 7" key="2">
    <citation type="journal article" date="2012" name="Proc. Natl. Acad. Sci. U.S.A.">
        <title>Antigenic diversity is generated by distinct evolutionary mechanisms in African trypanosome species.</title>
        <authorList>
            <person name="Jackson A.P."/>
            <person name="Berry A."/>
            <person name="Aslett M."/>
            <person name="Allison H.C."/>
            <person name="Burton P."/>
            <person name="Vavrova-Anderson J."/>
            <person name="Brown R."/>
            <person name="Browne H."/>
            <person name="Corton N."/>
            <person name="Hauser H."/>
            <person name="Gamble J."/>
            <person name="Gilderthorp R."/>
            <person name="Marcello L."/>
            <person name="McQuillan J."/>
            <person name="Otto T.D."/>
            <person name="Quail M.A."/>
            <person name="Sanders M.J."/>
            <person name="van Tonder A."/>
            <person name="Ginger M.L."/>
            <person name="Field M.C."/>
            <person name="Barry J.D."/>
            <person name="Hertz-Fowler C."/>
            <person name="Berriman M."/>
        </authorList>
    </citation>
    <scope>NUCLEOTIDE SEQUENCE [LARGE SCALE GENOMIC DNA]</scope>
    <source>
        <strain evidence="6 7">IL3000</strain>
    </source>
</reference>
<keyword evidence="3" id="KW-0963">Cytoplasm</keyword>
<protein>
    <submittedName>
        <fullName evidence="6">WGS project CAEQ00000000 data, annotated contig 1170</fullName>
    </submittedName>
</protein>
<evidence type="ECO:0000313" key="6">
    <source>
        <dbReference type="EMBL" id="CCD12020.1"/>
    </source>
</evidence>
<accession>F9W4D0</accession>
<dbReference type="GO" id="GO:0034314">
    <property type="term" value="P:Arp2/3 complex-mediated actin nucleation"/>
    <property type="evidence" value="ECO:0007669"/>
    <property type="project" value="InterPro"/>
</dbReference>
<keyword evidence="7" id="KW-1185">Reference proteome</keyword>
<dbReference type="PANTHER" id="PTHR22629:SF0">
    <property type="entry name" value="ACTIN-RELATED PROTEIN 2_3 COMPLEX SUBUNIT 4"/>
    <property type="match status" value="1"/>
</dbReference>
<evidence type="ECO:0000256" key="3">
    <source>
        <dbReference type="ARBA" id="ARBA00022490"/>
    </source>
</evidence>
<reference evidence="7" key="1">
    <citation type="submission" date="2011-07" db="EMBL/GenBank/DDBJ databases">
        <title>Divergent evolution of antigenic variation in African trypanosomes.</title>
        <authorList>
            <person name="Jackson A.P."/>
            <person name="Berry A."/>
            <person name="Allison H.C."/>
            <person name="Burton P."/>
            <person name="Anderson J."/>
            <person name="Aslett M."/>
            <person name="Brown R."/>
            <person name="Corton N."/>
            <person name="Harris D."/>
            <person name="Hauser H."/>
            <person name="Gamble J."/>
            <person name="Gilderthorp R."/>
            <person name="McQuillan J."/>
            <person name="Quail M.A."/>
            <person name="Sanders M."/>
            <person name="Van Tonder A."/>
            <person name="Ginger M.L."/>
            <person name="Donelson J.E."/>
            <person name="Field M.C."/>
            <person name="Barry J.D."/>
            <person name="Berriman M."/>
            <person name="Hertz-Fowler C."/>
        </authorList>
    </citation>
    <scope>NUCLEOTIDE SEQUENCE [LARGE SCALE GENOMIC DNA]</scope>
    <source>
        <strain evidence="7">IL3000</strain>
    </source>
</reference>
<dbReference type="Gene3D" id="3.30.1460.20">
    <property type="match status" value="1"/>
</dbReference>
<evidence type="ECO:0000256" key="5">
    <source>
        <dbReference type="ARBA" id="ARBA00023212"/>
    </source>
</evidence>
<evidence type="ECO:0000256" key="2">
    <source>
        <dbReference type="ARBA" id="ARBA00005919"/>
    </source>
</evidence>
<dbReference type="GO" id="GO:0051015">
    <property type="term" value="F:actin filament binding"/>
    <property type="evidence" value="ECO:0007669"/>
    <property type="project" value="TreeGrafter"/>
</dbReference>
<comment type="caution">
    <text evidence="6">The sequence shown here is derived from an EMBL/GenBank/DDBJ whole genome shotgun (WGS) entry which is preliminary data.</text>
</comment>
<name>F9W4D0_TRYCI</name>
<dbReference type="GO" id="GO:0030041">
    <property type="term" value="P:actin filament polymerization"/>
    <property type="evidence" value="ECO:0007669"/>
    <property type="project" value="InterPro"/>
</dbReference>
<proteinExistence type="inferred from homology"/>
<dbReference type="GO" id="GO:0005885">
    <property type="term" value="C:Arp2/3 protein complex"/>
    <property type="evidence" value="ECO:0007669"/>
    <property type="project" value="InterPro"/>
</dbReference>
<sequence length="180" mass="20640">MNDECQAYYTCVSRTLHAALCIGNYPSRAVERHNKPEVEVNDCTSDTGLGKSPEFLLNPIRITRSEHESCFIEPSINSVRVSFSFLKTEALADLISRKYVSFLAQRGQEFRILRKRPVSGYDISFLITHEDVETIPRGKIIQFMITFLMEIDEDIRNLKMNANERARRAASEIFKAMALN</sequence>
<dbReference type="AlphaFoldDB" id="F9W4D0"/>
<gene>
    <name evidence="6" type="ORF">TCIL3000_0_29410</name>
</gene>
<evidence type="ECO:0000256" key="1">
    <source>
        <dbReference type="ARBA" id="ARBA00004245"/>
    </source>
</evidence>
<dbReference type="InterPro" id="IPR008384">
    <property type="entry name" value="ARPC4"/>
</dbReference>
<dbReference type="PANTHER" id="PTHR22629">
    <property type="entry name" value="ARP2/3 COMPLEX 20 KD SUBUNIT"/>
    <property type="match status" value="1"/>
</dbReference>
<organism evidence="6 7">
    <name type="scientific">Trypanosoma congolense (strain IL3000)</name>
    <dbReference type="NCBI Taxonomy" id="1068625"/>
    <lineage>
        <taxon>Eukaryota</taxon>
        <taxon>Discoba</taxon>
        <taxon>Euglenozoa</taxon>
        <taxon>Kinetoplastea</taxon>
        <taxon>Metakinetoplastina</taxon>
        <taxon>Trypanosomatida</taxon>
        <taxon>Trypanosomatidae</taxon>
        <taxon>Trypanosoma</taxon>
        <taxon>Nannomonas</taxon>
    </lineage>
</organism>
<comment type="subcellular location">
    <subcellularLocation>
        <location evidence="1">Cytoplasm</location>
        <location evidence="1">Cytoskeleton</location>
    </subcellularLocation>
</comment>
<dbReference type="Proteomes" id="UP000000702">
    <property type="component" value="Unassembled WGS sequence"/>
</dbReference>